<dbReference type="EMBL" id="CP001032">
    <property type="protein sequence ID" value="ACB76680.1"/>
    <property type="molecule type" value="Genomic_DNA"/>
</dbReference>
<gene>
    <name evidence="1" type="ordered locus">Oter_3403</name>
</gene>
<dbReference type="STRING" id="452637.Oter_3403"/>
<dbReference type="eggNOG" id="ENOG502ZFEC">
    <property type="taxonomic scope" value="Bacteria"/>
</dbReference>
<dbReference type="RefSeq" id="WP_012376209.1">
    <property type="nucleotide sequence ID" value="NC_010571.1"/>
</dbReference>
<accession>B1ZUB8</accession>
<proteinExistence type="predicted"/>
<name>B1ZUB8_OPITP</name>
<dbReference type="KEGG" id="ote:Oter_3403"/>
<protein>
    <submittedName>
        <fullName evidence="1">Uncharacterized protein</fullName>
    </submittedName>
</protein>
<evidence type="ECO:0000313" key="2">
    <source>
        <dbReference type="Proteomes" id="UP000007013"/>
    </source>
</evidence>
<organism evidence="1 2">
    <name type="scientific">Opitutus terrae (strain DSM 11246 / JCM 15787 / PB90-1)</name>
    <dbReference type="NCBI Taxonomy" id="452637"/>
    <lineage>
        <taxon>Bacteria</taxon>
        <taxon>Pseudomonadati</taxon>
        <taxon>Verrucomicrobiota</taxon>
        <taxon>Opitutia</taxon>
        <taxon>Opitutales</taxon>
        <taxon>Opitutaceae</taxon>
        <taxon>Opitutus</taxon>
    </lineage>
</organism>
<reference evidence="1 2" key="1">
    <citation type="journal article" date="2011" name="J. Bacteriol.">
        <title>Genome sequence of the verrucomicrobium Opitutus terrae PB90-1, an abundant inhabitant of rice paddy soil ecosystems.</title>
        <authorList>
            <person name="van Passel M.W."/>
            <person name="Kant R."/>
            <person name="Palva A."/>
            <person name="Copeland A."/>
            <person name="Lucas S."/>
            <person name="Lapidus A."/>
            <person name="Glavina del Rio T."/>
            <person name="Pitluck S."/>
            <person name="Goltsman E."/>
            <person name="Clum A."/>
            <person name="Sun H."/>
            <person name="Schmutz J."/>
            <person name="Larimer F.W."/>
            <person name="Land M.L."/>
            <person name="Hauser L."/>
            <person name="Kyrpides N."/>
            <person name="Mikhailova N."/>
            <person name="Richardson P.P."/>
            <person name="Janssen P.H."/>
            <person name="de Vos W.M."/>
            <person name="Smidt H."/>
        </authorList>
    </citation>
    <scope>NUCLEOTIDE SEQUENCE [LARGE SCALE GENOMIC DNA]</scope>
    <source>
        <strain evidence="2">DSM 11246 / JCM 15787 / PB90-1</strain>
    </source>
</reference>
<sequence length="147" mass="16503">MDAITLGIALLGAALGLSNLWREIDRARIKLRVRPQGWVDSLRNHGLCIDVVNRSEYAVTIVAVGIKLRGDKKLEWQFLPIDPNARCPHRLEPRDSVSFRAKPGAEQDQQLLERGDRAFARTACGCTVTATSPYLRSLLARRKTRVE</sequence>
<dbReference type="Proteomes" id="UP000007013">
    <property type="component" value="Chromosome"/>
</dbReference>
<dbReference type="HOGENOM" id="CLU_1766160_0_0_0"/>
<evidence type="ECO:0000313" key="1">
    <source>
        <dbReference type="EMBL" id="ACB76680.1"/>
    </source>
</evidence>
<dbReference type="AlphaFoldDB" id="B1ZUB8"/>
<keyword evidence="2" id="KW-1185">Reference proteome</keyword>